<accession>A0ABR7C5M9</accession>
<dbReference type="InterPro" id="IPR037459">
    <property type="entry name" value="RhgT-like"/>
</dbReference>
<name>A0ABR7C5M9_9BACE</name>
<dbReference type="PANTHER" id="PTHR43695:SF1">
    <property type="entry name" value="RHAMNOGALACTURONAN ACETYLESTERASE"/>
    <property type="match status" value="1"/>
</dbReference>
<dbReference type="Pfam" id="PF13472">
    <property type="entry name" value="Lipase_GDSL_2"/>
    <property type="match status" value="1"/>
</dbReference>
<dbReference type="InterPro" id="IPR011050">
    <property type="entry name" value="Pectin_lyase_fold/virulence"/>
</dbReference>
<evidence type="ECO:0000256" key="3">
    <source>
        <dbReference type="SAM" id="SignalP"/>
    </source>
</evidence>
<dbReference type="InterPro" id="IPR012334">
    <property type="entry name" value="Pectin_lyas_fold"/>
</dbReference>
<keyword evidence="3" id="KW-0732">Signal</keyword>
<dbReference type="EMBL" id="JACOOE010000001">
    <property type="protein sequence ID" value="MBC5603095.1"/>
    <property type="molecule type" value="Genomic_DNA"/>
</dbReference>
<comment type="similarity">
    <text evidence="1">Belongs to the 'GDSL' lipolytic enzyme family.</text>
</comment>
<gene>
    <name evidence="5" type="ORF">H8S67_00170</name>
</gene>
<dbReference type="Gene3D" id="2.160.20.10">
    <property type="entry name" value="Single-stranded right-handed beta-helix, Pectin lyase-like"/>
    <property type="match status" value="1"/>
</dbReference>
<evidence type="ECO:0000256" key="1">
    <source>
        <dbReference type="ARBA" id="ARBA00008668"/>
    </source>
</evidence>
<dbReference type="SUPFAM" id="SSF51126">
    <property type="entry name" value="Pectin lyase-like"/>
    <property type="match status" value="1"/>
</dbReference>
<feature type="domain" description="SGNH hydrolase-type esterase" evidence="4">
    <location>
        <begin position="29"/>
        <end position="223"/>
    </location>
</feature>
<feature type="chain" id="PRO_5045872127" evidence="3">
    <location>
        <begin position="18"/>
        <end position="310"/>
    </location>
</feature>
<reference evidence="5 6" key="1">
    <citation type="submission" date="2020-08" db="EMBL/GenBank/DDBJ databases">
        <title>Genome public.</title>
        <authorList>
            <person name="Liu C."/>
            <person name="Sun Q."/>
        </authorList>
    </citation>
    <scope>NUCLEOTIDE SEQUENCE [LARGE SCALE GENOMIC DNA]</scope>
    <source>
        <strain evidence="5 6">M27</strain>
    </source>
</reference>
<dbReference type="InterPro" id="IPR013830">
    <property type="entry name" value="SGNH_hydro"/>
</dbReference>
<dbReference type="InterPro" id="IPR036514">
    <property type="entry name" value="SGNH_hydro_sf"/>
</dbReference>
<keyword evidence="6" id="KW-1185">Reference proteome</keyword>
<dbReference type="SUPFAM" id="SSF52266">
    <property type="entry name" value="SGNH hydrolase"/>
    <property type="match status" value="1"/>
</dbReference>
<evidence type="ECO:0000313" key="5">
    <source>
        <dbReference type="EMBL" id="MBC5603095.1"/>
    </source>
</evidence>
<dbReference type="RefSeq" id="WP_186965981.1">
    <property type="nucleotide sequence ID" value="NZ_JACOOE010000001.1"/>
</dbReference>
<dbReference type="PANTHER" id="PTHR43695">
    <property type="entry name" value="PUTATIVE (AFU_ORTHOLOGUE AFUA_2G17250)-RELATED"/>
    <property type="match status" value="1"/>
</dbReference>
<evidence type="ECO:0000313" key="6">
    <source>
        <dbReference type="Proteomes" id="UP000600600"/>
    </source>
</evidence>
<dbReference type="Gene3D" id="3.40.50.1110">
    <property type="entry name" value="SGNH hydrolase"/>
    <property type="match status" value="1"/>
</dbReference>
<dbReference type="CDD" id="cd01821">
    <property type="entry name" value="Rhamnogalacturan_acetylesterase_like"/>
    <property type="match status" value="1"/>
</dbReference>
<evidence type="ECO:0000256" key="2">
    <source>
        <dbReference type="ARBA" id="ARBA00022801"/>
    </source>
</evidence>
<comment type="caution">
    <text evidence="5">The sequence shown here is derived from an EMBL/GenBank/DDBJ whole genome shotgun (WGS) entry which is preliminary data.</text>
</comment>
<organism evidence="5 6">
    <name type="scientific">Bacteroides difficilis</name>
    <dbReference type="NCBI Taxonomy" id="2763021"/>
    <lineage>
        <taxon>Bacteria</taxon>
        <taxon>Pseudomonadati</taxon>
        <taxon>Bacteroidota</taxon>
        <taxon>Bacteroidia</taxon>
        <taxon>Bacteroidales</taxon>
        <taxon>Bacteroidaceae</taxon>
        <taxon>Bacteroides</taxon>
    </lineage>
</organism>
<feature type="signal peptide" evidence="3">
    <location>
        <begin position="1"/>
        <end position="17"/>
    </location>
</feature>
<protein>
    <submittedName>
        <fullName evidence="5">Lipase</fullName>
    </submittedName>
</protein>
<evidence type="ECO:0000259" key="4">
    <source>
        <dbReference type="Pfam" id="PF13472"/>
    </source>
</evidence>
<keyword evidence="2" id="KW-0378">Hydrolase</keyword>
<proteinExistence type="inferred from homology"/>
<dbReference type="Proteomes" id="UP000600600">
    <property type="component" value="Unassembled WGS sequence"/>
</dbReference>
<sequence length="310" mass="34737">MKLKLLFLAFLVLSTSAIVEKSPVTIYMIGDSTMANRNLKNPKNKERGWGMMLGSFFPSDKVVVSNHAASGRSTKSFINEKRWARVVALIKPGDYVFIQFGHNDEKKENPKLYTEPGGTFDDNLRKFVNETRAKGGIPVLFNSIVRRKFCQDAAGQFTDSLLDTHGEYLLSPKRVAEELNVPFIDMNKMTHDLVQQMGPEKSKELYMWAGKKDDTHLNIKGSRVFAGMAIDAVGKKIPELGKYIRHFDYVVATDGSGDFFTLDEALKAIPAKKKCTVLVRTGQYSSKPEIKNKLIQITEDEGVTYGSPVL</sequence>